<reference evidence="3 4" key="1">
    <citation type="submission" date="2016-11" db="EMBL/GenBank/DDBJ databases">
        <title>Genome sequence of Sphingomonas jeddahensis G39.</title>
        <authorList>
            <person name="Poehlein A."/>
            <person name="Wuebbeler J.H."/>
            <person name="Steinbuechel A."/>
            <person name="Daniel R."/>
        </authorList>
    </citation>
    <scope>NUCLEOTIDE SEQUENCE [LARGE SCALE GENOMIC DNA]</scope>
    <source>
        <strain evidence="3 4">G39</strain>
    </source>
</reference>
<dbReference type="InterPro" id="IPR011051">
    <property type="entry name" value="RmlC_Cupin_sf"/>
</dbReference>
<dbReference type="Pfam" id="PF04273">
    <property type="entry name" value="BLH_phosphatase"/>
    <property type="match status" value="1"/>
</dbReference>
<keyword evidence="3" id="KW-0378">Hydrolase</keyword>
<dbReference type="SUPFAM" id="SSF51182">
    <property type="entry name" value="RmlC-like cupins"/>
    <property type="match status" value="1"/>
</dbReference>
<dbReference type="EMBL" id="MPSB01000002">
    <property type="protein sequence ID" value="ONF97149.1"/>
    <property type="molecule type" value="Genomic_DNA"/>
</dbReference>
<proteinExistence type="predicted"/>
<dbReference type="OrthoDB" id="9805710at2"/>
<dbReference type="NCBIfam" id="TIGR01244">
    <property type="entry name" value="TIGR01244 family sulfur transferase"/>
    <property type="match status" value="1"/>
</dbReference>
<dbReference type="Pfam" id="PF07883">
    <property type="entry name" value="Cupin_2"/>
    <property type="match status" value="1"/>
</dbReference>
<sequence length="275" mass="30231">MFTETNKRQIVTREQVMPDEVAGLAARGATMLINNRPDGEVADQPTSAVLEAEAHKHGLAYRYIPVSSGHETAADAEAFRTAINDAEGKVVAFCRTGNRSSALLRLAERDDANQRNDSMAQGNNMSVGDDASRLIRKTIDSVAQFKAMQPDHRIDNGGNPAWQLAAYKYTDNDNPGLCATVPPATFSSEFRLTAGLVEPGRGAPLHDHTGEELMFVAEGRFVVFFDEEETQKVYLEKWDVILVPGNLPRGWRNVSDGVGYFLNFSGTHDRMTTLV</sequence>
<name>A0A1V2EY88_9SPHN</name>
<organism evidence="3 4">
    <name type="scientific">Sphingomonas jeddahensis</name>
    <dbReference type="NCBI Taxonomy" id="1915074"/>
    <lineage>
        <taxon>Bacteria</taxon>
        <taxon>Pseudomonadati</taxon>
        <taxon>Pseudomonadota</taxon>
        <taxon>Alphaproteobacteria</taxon>
        <taxon>Sphingomonadales</taxon>
        <taxon>Sphingomonadaceae</taxon>
        <taxon>Sphingomonas</taxon>
    </lineage>
</organism>
<evidence type="ECO:0000259" key="2">
    <source>
        <dbReference type="Pfam" id="PF07883"/>
    </source>
</evidence>
<dbReference type="Gene3D" id="2.60.120.10">
    <property type="entry name" value="Jelly Rolls"/>
    <property type="match status" value="1"/>
</dbReference>
<dbReference type="Proteomes" id="UP000188729">
    <property type="component" value="Unassembled WGS sequence"/>
</dbReference>
<evidence type="ECO:0000313" key="4">
    <source>
        <dbReference type="Proteomes" id="UP000188729"/>
    </source>
</evidence>
<feature type="domain" description="Cupin type-2" evidence="2">
    <location>
        <begin position="197"/>
        <end position="261"/>
    </location>
</feature>
<accession>A0A1V2EY88</accession>
<dbReference type="Gene3D" id="3.90.190.10">
    <property type="entry name" value="Protein tyrosine phosphatase superfamily"/>
    <property type="match status" value="1"/>
</dbReference>
<dbReference type="InterPro" id="IPR005939">
    <property type="entry name" value="BLH_phosphatase-like"/>
</dbReference>
<dbReference type="InterPro" id="IPR013096">
    <property type="entry name" value="Cupin_2"/>
</dbReference>
<protein>
    <submittedName>
        <fullName evidence="3">Beta-lactamase hydrolase-like protein</fullName>
        <ecNumber evidence="3">3.-.-.-</ecNumber>
    </submittedName>
</protein>
<evidence type="ECO:0000259" key="1">
    <source>
        <dbReference type="Pfam" id="PF04273"/>
    </source>
</evidence>
<dbReference type="EC" id="3.-.-.-" evidence="3"/>
<dbReference type="AlphaFoldDB" id="A0A1V2EY88"/>
<keyword evidence="4" id="KW-1185">Reference proteome</keyword>
<dbReference type="InterPro" id="IPR029021">
    <property type="entry name" value="Prot-tyrosine_phosphatase-like"/>
</dbReference>
<dbReference type="RefSeq" id="WP_076743386.1">
    <property type="nucleotide sequence ID" value="NZ_MPSB01000002.1"/>
</dbReference>
<dbReference type="InterPro" id="IPR014710">
    <property type="entry name" value="RmlC-like_jellyroll"/>
</dbReference>
<evidence type="ECO:0000313" key="3">
    <source>
        <dbReference type="EMBL" id="ONF97149.1"/>
    </source>
</evidence>
<dbReference type="STRING" id="1915074.SPHI_05860"/>
<comment type="caution">
    <text evidence="3">The sequence shown here is derived from an EMBL/GenBank/DDBJ whole genome shotgun (WGS) entry which is preliminary data.</text>
</comment>
<gene>
    <name evidence="3" type="primary">blh_2</name>
    <name evidence="3" type="ORF">SPHI_05860</name>
</gene>
<dbReference type="GO" id="GO:0016787">
    <property type="term" value="F:hydrolase activity"/>
    <property type="evidence" value="ECO:0007669"/>
    <property type="project" value="UniProtKB-KW"/>
</dbReference>
<feature type="domain" description="Beta-lactamase hydrolase-like protein phosphatase-like" evidence="1">
    <location>
        <begin position="13"/>
        <end position="106"/>
    </location>
</feature>